<proteinExistence type="predicted"/>
<evidence type="ECO:0000313" key="3">
    <source>
        <dbReference type="EMBL" id="EFR86857.1"/>
    </source>
</evidence>
<dbReference type="InterPro" id="IPR051798">
    <property type="entry name" value="Class-II_PLP-Dep_Aminotrans"/>
</dbReference>
<dbReference type="SUPFAM" id="SSF53383">
    <property type="entry name" value="PLP-dependent transferases"/>
    <property type="match status" value="1"/>
</dbReference>
<sequence length="57" mass="6175">LPKDEKTIYNDLIEAGVGVQMGSGFGHSGKGFVRFNIACPKETLEKAVKLLIQGLKK</sequence>
<keyword evidence="3" id="KW-0032">Aminotransferase</keyword>
<dbReference type="InterPro" id="IPR015422">
    <property type="entry name" value="PyrdxlP-dep_Trfase_small"/>
</dbReference>
<comment type="cofactor">
    <cofactor evidence="1">
        <name>pyridoxal 5'-phosphate</name>
        <dbReference type="ChEBI" id="CHEBI:597326"/>
    </cofactor>
</comment>
<evidence type="ECO:0000256" key="1">
    <source>
        <dbReference type="ARBA" id="ARBA00001933"/>
    </source>
</evidence>
<dbReference type="GO" id="GO:0008483">
    <property type="term" value="F:transaminase activity"/>
    <property type="evidence" value="ECO:0007669"/>
    <property type="project" value="UniProtKB-KW"/>
</dbReference>
<evidence type="ECO:0000313" key="4">
    <source>
        <dbReference type="Proteomes" id="UP000003412"/>
    </source>
</evidence>
<evidence type="ECO:0000256" key="2">
    <source>
        <dbReference type="ARBA" id="ARBA00022898"/>
    </source>
</evidence>
<feature type="non-terminal residue" evidence="3">
    <location>
        <position position="1"/>
    </location>
</feature>
<dbReference type="EMBL" id="ADXF01000883">
    <property type="protein sequence ID" value="EFR86857.1"/>
    <property type="molecule type" value="Genomic_DNA"/>
</dbReference>
<reference evidence="3 4" key="1">
    <citation type="journal article" date="2010" name="Microbiol. Resour. Announc.">
        <title>Comparative genomics of the bacterial genus Listeria: Genome evolution is characterized by limited gene acquisition and limited gene loss.</title>
        <authorList>
            <person name="den Bakker H.C."/>
            <person name="Cummings C.A."/>
            <person name="Ferreira V."/>
            <person name="Vatta P."/>
            <person name="Orsi R.H."/>
            <person name="Degoricija L."/>
            <person name="Barker M."/>
            <person name="Petrauskene O."/>
            <person name="Furtado M.R."/>
            <person name="Wiedmann M."/>
        </authorList>
    </citation>
    <scope>NUCLEOTIDE SEQUENCE [LARGE SCALE GENOMIC DNA]</scope>
    <source>
        <strain evidence="3 4">FSL S4-120</strain>
    </source>
</reference>
<accession>A0ABN0BV17</accession>
<dbReference type="PANTHER" id="PTHR43525">
    <property type="entry name" value="PROTEIN MALY"/>
    <property type="match status" value="1"/>
</dbReference>
<dbReference type="Gene3D" id="3.90.1150.10">
    <property type="entry name" value="Aspartate Aminotransferase, domain 1"/>
    <property type="match status" value="1"/>
</dbReference>
<keyword evidence="2" id="KW-0663">Pyridoxal phosphate</keyword>
<organism evidence="3 4">
    <name type="scientific">Listeria marthii FSL S4-120</name>
    <dbReference type="NCBI Taxonomy" id="702457"/>
    <lineage>
        <taxon>Bacteria</taxon>
        <taxon>Bacillati</taxon>
        <taxon>Bacillota</taxon>
        <taxon>Bacilli</taxon>
        <taxon>Bacillales</taxon>
        <taxon>Listeriaceae</taxon>
        <taxon>Listeria</taxon>
    </lineage>
</organism>
<protein>
    <submittedName>
        <fullName evidence="3">Aminotransferase B</fullName>
    </submittedName>
</protein>
<comment type="caution">
    <text evidence="3">The sequence shown here is derived from an EMBL/GenBank/DDBJ whole genome shotgun (WGS) entry which is preliminary data.</text>
</comment>
<gene>
    <name evidence="3" type="ORF">NT05LM_2700a</name>
</gene>
<dbReference type="InterPro" id="IPR015424">
    <property type="entry name" value="PyrdxlP-dep_Trfase"/>
</dbReference>
<dbReference type="PANTHER" id="PTHR43525:SF1">
    <property type="entry name" value="PROTEIN MALY"/>
    <property type="match status" value="1"/>
</dbReference>
<keyword evidence="4" id="KW-1185">Reference proteome</keyword>
<name>A0ABN0BV17_9LIST</name>
<keyword evidence="3" id="KW-0808">Transferase</keyword>
<dbReference type="Proteomes" id="UP000003412">
    <property type="component" value="Chromosome"/>
</dbReference>